<organism evidence="1 2">
    <name type="scientific">Cristinia sonorae</name>
    <dbReference type="NCBI Taxonomy" id="1940300"/>
    <lineage>
        <taxon>Eukaryota</taxon>
        <taxon>Fungi</taxon>
        <taxon>Dikarya</taxon>
        <taxon>Basidiomycota</taxon>
        <taxon>Agaricomycotina</taxon>
        <taxon>Agaricomycetes</taxon>
        <taxon>Agaricomycetidae</taxon>
        <taxon>Agaricales</taxon>
        <taxon>Pleurotineae</taxon>
        <taxon>Stephanosporaceae</taxon>
        <taxon>Cristinia</taxon>
    </lineage>
</organism>
<proteinExistence type="predicted"/>
<accession>A0A8K0XVF1</accession>
<evidence type="ECO:0000313" key="2">
    <source>
        <dbReference type="Proteomes" id="UP000813824"/>
    </source>
</evidence>
<comment type="caution">
    <text evidence="1">The sequence shown here is derived from an EMBL/GenBank/DDBJ whole genome shotgun (WGS) entry which is preliminary data.</text>
</comment>
<protein>
    <submittedName>
        <fullName evidence="1">Uncharacterized protein</fullName>
    </submittedName>
</protein>
<name>A0A8K0XVF1_9AGAR</name>
<gene>
    <name evidence="1" type="ORF">BXZ70DRAFT_5702</name>
</gene>
<dbReference type="EMBL" id="JAEVFJ010000001">
    <property type="protein sequence ID" value="KAH8107691.1"/>
    <property type="molecule type" value="Genomic_DNA"/>
</dbReference>
<dbReference type="AlphaFoldDB" id="A0A8K0XVF1"/>
<evidence type="ECO:0000313" key="1">
    <source>
        <dbReference type="EMBL" id="KAH8107691.1"/>
    </source>
</evidence>
<keyword evidence="2" id="KW-1185">Reference proteome</keyword>
<dbReference type="Proteomes" id="UP000813824">
    <property type="component" value="Unassembled WGS sequence"/>
</dbReference>
<sequence>MNMVSNSPLPLEIIVIIAEHVDERRSDTFKAIAEVCTAWVPIGQKHLFRSILNSPSQVRNLVDMLHGEDRAEKQDVERLLRYTHKVRIWERGTVPWDAQIPLVTIPLLLSKLPNLRSLHLDYFPFQCDPVRGSTLLGTHGHGQQFELDWIKINYHLRRANLFDFVIFLNLFRRIGHLDLSADDGSGFVELRPGDALINIQRRFQREFGPRDLSPELHLATLSLSNSTPLFTQTIFRLFRSYFSVKSLKRIAMDVGGSSAYGISALCSLLHTSKGADVEELHLGFVSDPRQRIRSDSDTEWFGVWGQTSALSHRHPFYRVGLGHRVVWGVGANIGEAIISQIRQNPPPELALPFTRSCRGARALITLGTGCLCPFRRPTLRRARSLGALGAHACLQGRVPRMRRNEQLSSRRCSQWKGDGADSCHSTGIHEISRFNSVSPSLESRGFTSRSGGYRAGVSRKCT</sequence>
<reference evidence="1" key="1">
    <citation type="journal article" date="2021" name="New Phytol.">
        <title>Evolutionary innovations through gain and loss of genes in the ectomycorrhizal Boletales.</title>
        <authorList>
            <person name="Wu G."/>
            <person name="Miyauchi S."/>
            <person name="Morin E."/>
            <person name="Kuo A."/>
            <person name="Drula E."/>
            <person name="Varga T."/>
            <person name="Kohler A."/>
            <person name="Feng B."/>
            <person name="Cao Y."/>
            <person name="Lipzen A."/>
            <person name="Daum C."/>
            <person name="Hundley H."/>
            <person name="Pangilinan J."/>
            <person name="Johnson J."/>
            <person name="Barry K."/>
            <person name="LaButti K."/>
            <person name="Ng V."/>
            <person name="Ahrendt S."/>
            <person name="Min B."/>
            <person name="Choi I.G."/>
            <person name="Park H."/>
            <person name="Plett J.M."/>
            <person name="Magnuson J."/>
            <person name="Spatafora J.W."/>
            <person name="Nagy L.G."/>
            <person name="Henrissat B."/>
            <person name="Grigoriev I.V."/>
            <person name="Yang Z.L."/>
            <person name="Xu J."/>
            <person name="Martin F.M."/>
        </authorList>
    </citation>
    <scope>NUCLEOTIDE SEQUENCE</scope>
    <source>
        <strain evidence="1">KKN 215</strain>
    </source>
</reference>